<evidence type="ECO:0000256" key="1">
    <source>
        <dbReference type="SAM" id="Phobius"/>
    </source>
</evidence>
<feature type="transmembrane region" description="Helical" evidence="1">
    <location>
        <begin position="319"/>
        <end position="342"/>
    </location>
</feature>
<keyword evidence="1" id="KW-0472">Membrane</keyword>
<organism evidence="2 3">
    <name type="scientific">Clostridium frigidicarnis</name>
    <dbReference type="NCBI Taxonomy" id="84698"/>
    <lineage>
        <taxon>Bacteria</taxon>
        <taxon>Bacillati</taxon>
        <taxon>Bacillota</taxon>
        <taxon>Clostridia</taxon>
        <taxon>Eubacteriales</taxon>
        <taxon>Clostridiaceae</taxon>
        <taxon>Clostridium</taxon>
    </lineage>
</organism>
<feature type="transmembrane region" description="Helical" evidence="1">
    <location>
        <begin position="354"/>
        <end position="371"/>
    </location>
</feature>
<evidence type="ECO:0000313" key="3">
    <source>
        <dbReference type="Proteomes" id="UP000198619"/>
    </source>
</evidence>
<proteinExistence type="predicted"/>
<feature type="transmembrane region" description="Helical" evidence="1">
    <location>
        <begin position="183"/>
        <end position="200"/>
    </location>
</feature>
<dbReference type="AlphaFoldDB" id="A0A1I0VX57"/>
<feature type="transmembrane region" description="Helical" evidence="1">
    <location>
        <begin position="230"/>
        <end position="249"/>
    </location>
</feature>
<accession>A0A1I0VX57</accession>
<dbReference type="OrthoDB" id="2583613at2"/>
<feature type="transmembrane region" description="Helical" evidence="1">
    <location>
        <begin position="206"/>
        <end position="223"/>
    </location>
</feature>
<reference evidence="2 3" key="1">
    <citation type="submission" date="2016-10" db="EMBL/GenBank/DDBJ databases">
        <authorList>
            <person name="de Groot N.N."/>
        </authorList>
    </citation>
    <scope>NUCLEOTIDE SEQUENCE [LARGE SCALE GENOMIC DNA]</scope>
    <source>
        <strain evidence="2 3">DSM 12271</strain>
    </source>
</reference>
<evidence type="ECO:0000313" key="2">
    <source>
        <dbReference type="EMBL" id="SFA80788.1"/>
    </source>
</evidence>
<keyword evidence="1" id="KW-1133">Transmembrane helix</keyword>
<keyword evidence="3" id="KW-1185">Reference proteome</keyword>
<dbReference type="STRING" id="84698.SAMN04488528_100388"/>
<keyword evidence="2" id="KW-0436">Ligase</keyword>
<protein>
    <submittedName>
        <fullName evidence="2">O-antigen ligase</fullName>
    </submittedName>
</protein>
<feature type="transmembrane region" description="Helical" evidence="1">
    <location>
        <begin position="159"/>
        <end position="176"/>
    </location>
</feature>
<feature type="transmembrane region" description="Helical" evidence="1">
    <location>
        <begin position="20"/>
        <end position="44"/>
    </location>
</feature>
<dbReference type="EMBL" id="FOKI01000003">
    <property type="protein sequence ID" value="SFA80788.1"/>
    <property type="molecule type" value="Genomic_DNA"/>
</dbReference>
<dbReference type="GO" id="GO:0016874">
    <property type="term" value="F:ligase activity"/>
    <property type="evidence" value="ECO:0007669"/>
    <property type="project" value="UniProtKB-KW"/>
</dbReference>
<gene>
    <name evidence="2" type="ORF">SAMN04488528_100388</name>
</gene>
<keyword evidence="1" id="KW-0812">Transmembrane</keyword>
<name>A0A1I0VX57_9CLOT</name>
<sequence length="396" mass="45344">MELLLAILYYFRQMFGNITINGVFLSGNADLLYILSIYYFVFYLFKRETRDHKKQLFLWIIPLIVYGLLQFFILGNVSIIKMGVNIVKIMLCIGVMYLTIGNIRKFNIKKFLMYCTGLYLVSIPLAFVLRNSILWRNNDTINKYSLSRLNLLYMEPSELGFHVSILIIMLIAVVLHEKNKGNIKIFSGAILVNFIVLYLARPWGAIVVLVASLMFMFLVYMILNPSRKAFKIGGVVFAIIIAGGIFSAATKNPIYMRAMDTVQGKDLSNWYRINASVRLTNMMFKDTNGLGLGMGNMNTSLAREKYQIWGLVSVIPNSFLYEIAETGILGILAIWGIIASLIYKCFRERSVLKWGLLCFVVLYQVFGGHFTNPLNWIVYGFIFSNFKETDLDNEVL</sequence>
<feature type="transmembrane region" description="Helical" evidence="1">
    <location>
        <begin position="111"/>
        <end position="129"/>
    </location>
</feature>
<dbReference type="Proteomes" id="UP000198619">
    <property type="component" value="Unassembled WGS sequence"/>
</dbReference>
<dbReference type="RefSeq" id="WP_090038628.1">
    <property type="nucleotide sequence ID" value="NZ_FOKI01000003.1"/>
</dbReference>
<feature type="transmembrane region" description="Helical" evidence="1">
    <location>
        <begin position="56"/>
        <end position="73"/>
    </location>
</feature>
<feature type="transmembrane region" description="Helical" evidence="1">
    <location>
        <begin position="79"/>
        <end position="99"/>
    </location>
</feature>